<dbReference type="InterPro" id="IPR036291">
    <property type="entry name" value="NAD(P)-bd_dom_sf"/>
</dbReference>
<accession>A0A3D9YL40</accession>
<dbReference type="PRINTS" id="PR00081">
    <property type="entry name" value="GDHRDH"/>
</dbReference>
<organism evidence="3 4">
    <name type="scientific">Methylovirgula ligni</name>
    <dbReference type="NCBI Taxonomy" id="569860"/>
    <lineage>
        <taxon>Bacteria</taxon>
        <taxon>Pseudomonadati</taxon>
        <taxon>Pseudomonadota</taxon>
        <taxon>Alphaproteobacteria</taxon>
        <taxon>Hyphomicrobiales</taxon>
        <taxon>Beijerinckiaceae</taxon>
        <taxon>Methylovirgula</taxon>
    </lineage>
</organism>
<reference evidence="3 4" key="1">
    <citation type="submission" date="2018-08" db="EMBL/GenBank/DDBJ databases">
        <title>Genomic Encyclopedia of Type Strains, Phase IV (KMG-IV): sequencing the most valuable type-strain genomes for metagenomic binning, comparative biology and taxonomic classification.</title>
        <authorList>
            <person name="Goeker M."/>
        </authorList>
    </citation>
    <scope>NUCLEOTIDE SEQUENCE [LARGE SCALE GENOMIC DNA]</scope>
    <source>
        <strain evidence="3 4">BW863</strain>
    </source>
</reference>
<comment type="caution">
    <text evidence="3">The sequence shown here is derived from an EMBL/GenBank/DDBJ whole genome shotgun (WGS) entry which is preliminary data.</text>
</comment>
<keyword evidence="4" id="KW-1185">Reference proteome</keyword>
<dbReference type="AlphaFoldDB" id="A0A3D9YL40"/>
<evidence type="ECO:0000256" key="1">
    <source>
        <dbReference type="ARBA" id="ARBA00006484"/>
    </source>
</evidence>
<dbReference type="Pfam" id="PF00106">
    <property type="entry name" value="adh_short"/>
    <property type="match status" value="1"/>
</dbReference>
<dbReference type="SUPFAM" id="SSF51735">
    <property type="entry name" value="NAD(P)-binding Rossmann-fold domains"/>
    <property type="match status" value="1"/>
</dbReference>
<comment type="similarity">
    <text evidence="1">Belongs to the short-chain dehydrogenases/reductases (SDR) family.</text>
</comment>
<dbReference type="PANTHER" id="PTHR44196:SF1">
    <property type="entry name" value="DEHYDROGENASE_REDUCTASE SDR FAMILY MEMBER 7B"/>
    <property type="match status" value="1"/>
</dbReference>
<dbReference type="EMBL" id="QUMO01000006">
    <property type="protein sequence ID" value="REF83297.1"/>
    <property type="molecule type" value="Genomic_DNA"/>
</dbReference>
<dbReference type="PROSITE" id="PS00061">
    <property type="entry name" value="ADH_SHORT"/>
    <property type="match status" value="1"/>
</dbReference>
<dbReference type="Gene3D" id="3.40.50.720">
    <property type="entry name" value="NAD(P)-binding Rossmann-like Domain"/>
    <property type="match status" value="1"/>
</dbReference>
<dbReference type="PANTHER" id="PTHR44196">
    <property type="entry name" value="DEHYDROGENASE/REDUCTASE SDR FAMILY MEMBER 7B"/>
    <property type="match status" value="1"/>
</dbReference>
<proteinExistence type="inferred from homology"/>
<dbReference type="GO" id="GO:0016491">
    <property type="term" value="F:oxidoreductase activity"/>
    <property type="evidence" value="ECO:0007669"/>
    <property type="project" value="UniProtKB-KW"/>
</dbReference>
<dbReference type="InterPro" id="IPR020904">
    <property type="entry name" value="Sc_DH/Rdtase_CS"/>
</dbReference>
<gene>
    <name evidence="3" type="ORF">DES32_3216</name>
</gene>
<evidence type="ECO:0000313" key="3">
    <source>
        <dbReference type="EMBL" id="REF83297.1"/>
    </source>
</evidence>
<sequence>MSNTIYRARPGDGLAFVTGASAGIGRATALELARRGFKVAVTARRAEELNHLAATRPEQIFAYPADVTQAADVAALIARIESEHGPIALAFLNAGLSLHAERDGFTVALLAKTYGVNIDGVANCLEPLLAAMSQRGRGQIAINASLAGYNGLPGSAIYGSSKAALIYMAEALRLAYGPKGLNIQVVNHGFVRTAMTDDEQDFAQPYKIEPEAAAQLICDGLARGGFEIAFPWQLAALSKFIRALPYALKFPFMERALNRAKLR</sequence>
<dbReference type="Proteomes" id="UP000256900">
    <property type="component" value="Unassembled WGS sequence"/>
</dbReference>
<keyword evidence="2" id="KW-0560">Oxidoreductase</keyword>
<dbReference type="GO" id="GO:0016020">
    <property type="term" value="C:membrane"/>
    <property type="evidence" value="ECO:0007669"/>
    <property type="project" value="TreeGrafter"/>
</dbReference>
<evidence type="ECO:0000313" key="4">
    <source>
        <dbReference type="Proteomes" id="UP000256900"/>
    </source>
</evidence>
<evidence type="ECO:0000256" key="2">
    <source>
        <dbReference type="ARBA" id="ARBA00023002"/>
    </source>
</evidence>
<protein>
    <submittedName>
        <fullName evidence="3">Short-subunit dehydrogenase</fullName>
    </submittedName>
</protein>
<dbReference type="RefSeq" id="WP_115837866.1">
    <property type="nucleotide sequence ID" value="NZ_CP025086.1"/>
</dbReference>
<dbReference type="InterPro" id="IPR002347">
    <property type="entry name" value="SDR_fam"/>
</dbReference>
<dbReference type="OrthoDB" id="335726at2"/>
<name>A0A3D9YL40_9HYPH</name>